<feature type="repeat" description="ANK" evidence="3">
    <location>
        <begin position="1662"/>
        <end position="1694"/>
    </location>
</feature>
<feature type="repeat" description="ANK" evidence="3">
    <location>
        <begin position="1115"/>
        <end position="1147"/>
    </location>
</feature>
<dbReference type="CDD" id="cd12885">
    <property type="entry name" value="SPRY_RanBP_like"/>
    <property type="match status" value="1"/>
</dbReference>
<feature type="domain" description="B30.2/SPRY" evidence="4">
    <location>
        <begin position="2056"/>
        <end position="2238"/>
    </location>
</feature>
<feature type="repeat" description="ANK" evidence="3">
    <location>
        <begin position="1225"/>
        <end position="1257"/>
    </location>
</feature>
<feature type="repeat" description="ANK" evidence="3">
    <location>
        <begin position="1182"/>
        <end position="1214"/>
    </location>
</feature>
<feature type="repeat" description="ANK" evidence="3">
    <location>
        <begin position="1259"/>
        <end position="1291"/>
    </location>
</feature>
<feature type="repeat" description="ANK" evidence="3">
    <location>
        <begin position="1697"/>
        <end position="1729"/>
    </location>
</feature>
<feature type="repeat" description="ANK" evidence="3">
    <location>
        <begin position="1627"/>
        <end position="1659"/>
    </location>
</feature>
<feature type="repeat" description="ANK" evidence="3">
    <location>
        <begin position="1427"/>
        <end position="1459"/>
    </location>
</feature>
<feature type="repeat" description="ANK" evidence="3">
    <location>
        <begin position="1148"/>
        <end position="1180"/>
    </location>
</feature>
<dbReference type="PROSITE" id="PS50297">
    <property type="entry name" value="ANK_REP_REGION"/>
    <property type="match status" value="31"/>
</dbReference>
<feature type="repeat" description="ANK" evidence="3">
    <location>
        <begin position="1767"/>
        <end position="1799"/>
    </location>
</feature>
<dbReference type="Pfam" id="PF13637">
    <property type="entry name" value="Ank_4"/>
    <property type="match status" value="1"/>
</dbReference>
<feature type="repeat" description="ANK" evidence="3">
    <location>
        <begin position="1391"/>
        <end position="1423"/>
    </location>
</feature>
<evidence type="ECO:0000256" key="1">
    <source>
        <dbReference type="ARBA" id="ARBA00022737"/>
    </source>
</evidence>
<keyword evidence="1" id="KW-0677">Repeat</keyword>
<feature type="repeat" description="ANK" evidence="3">
    <location>
        <begin position="1323"/>
        <end position="1355"/>
    </location>
</feature>
<dbReference type="PANTHER" id="PTHR24188:SF29">
    <property type="entry name" value="GH09064P"/>
    <property type="match status" value="1"/>
</dbReference>
<evidence type="ECO:0000256" key="2">
    <source>
        <dbReference type="ARBA" id="ARBA00023043"/>
    </source>
</evidence>
<protein>
    <submittedName>
        <fullName evidence="5">Ankyrin repeat domain-containing protein 50</fullName>
    </submittedName>
</protein>
<dbReference type="PANTHER" id="PTHR24188">
    <property type="entry name" value="ANKYRIN REPEAT PROTEIN"/>
    <property type="match status" value="1"/>
</dbReference>
<dbReference type="InterPro" id="IPR035994">
    <property type="entry name" value="Nucleoside_phosphorylase_sf"/>
</dbReference>
<dbReference type="SUPFAM" id="SSF53167">
    <property type="entry name" value="Purine and uridine phosphorylases"/>
    <property type="match status" value="1"/>
</dbReference>
<evidence type="ECO:0000259" key="4">
    <source>
        <dbReference type="PROSITE" id="PS50188"/>
    </source>
</evidence>
<feature type="repeat" description="ANK" evidence="3">
    <location>
        <begin position="1356"/>
        <end position="1388"/>
    </location>
</feature>
<name>A0AB34FBF3_9HYPO</name>
<dbReference type="Proteomes" id="UP001163105">
    <property type="component" value="Unassembled WGS sequence"/>
</dbReference>
<feature type="repeat" description="ANK" evidence="3">
    <location>
        <begin position="1906"/>
        <end position="1932"/>
    </location>
</feature>
<feature type="repeat" description="ANK" evidence="3">
    <location>
        <begin position="1046"/>
        <end position="1078"/>
    </location>
</feature>
<organism evidence="5 6">
    <name type="scientific">Purpureocillium lavendulum</name>
    <dbReference type="NCBI Taxonomy" id="1247861"/>
    <lineage>
        <taxon>Eukaryota</taxon>
        <taxon>Fungi</taxon>
        <taxon>Dikarya</taxon>
        <taxon>Ascomycota</taxon>
        <taxon>Pezizomycotina</taxon>
        <taxon>Sordariomycetes</taxon>
        <taxon>Hypocreomycetidae</taxon>
        <taxon>Hypocreales</taxon>
        <taxon>Ophiocordycipitaceae</taxon>
        <taxon>Purpureocillium</taxon>
    </lineage>
</organism>
<feature type="repeat" description="ANK" evidence="3">
    <location>
        <begin position="975"/>
        <end position="1007"/>
    </location>
</feature>
<feature type="repeat" description="ANK" evidence="3">
    <location>
        <begin position="1802"/>
        <end position="1834"/>
    </location>
</feature>
<feature type="repeat" description="ANK" evidence="3">
    <location>
        <begin position="832"/>
        <end position="864"/>
    </location>
</feature>
<dbReference type="InterPro" id="IPR002110">
    <property type="entry name" value="Ankyrin_rpt"/>
</dbReference>
<keyword evidence="2 3" id="KW-0040">ANK repeat</keyword>
<feature type="repeat" description="ANK" evidence="3">
    <location>
        <begin position="1522"/>
        <end position="1554"/>
    </location>
</feature>
<sequence length="2238" mass="233406">MAAQRTTETRNHDEYTVGWVCALSKEQTAATAMLDQRHPDLPKPPNDPNTYTLGSIGRHNIVIACLPEGEIGTHAAATIATRMISTFPLIKFGLMVGIGGGIPPKVRLGDVVVSTPVGQFPGVVQWDFGKAKQGGSFERTGSLNRPPTSLLTALTKLKTGHELNGPKIPEYLDELKQKWPRLALKYLRSESLEDVLFKADYGHVSESTTDCDVTPDSDDEEEEEESCKFCDRAKIVKRKLRDMRVHYGLIASGNRVIKDATFRDRLKKDLGGHVLCVEMEAAGLVNNFPCIVIRGICDYADSHKNKDWQEHAAAIAAAFAKELLQYVQPGDVDGERPLDRKEGVEILDWLTPIDYGPQQSDYLSRRQPATGNWLLESEEFLGWLAASKQTLFCPGIPGAGKTILTSIVVDSLNSKFDNDSEIGIAYIYCNFRRQHEQKIDDLLASVLKQLTQCRSSLPDSVKNLYDRHKTKRTRLSLDEISGLLQSVVAMYSRVFIIVDALDECLASDGCRARFLSELFNLQTRHGTNIFATSRFIPEIMGRFETSLSMEIRASPDDVAKYLEGHIGQLPSFVQQDRQLQEEITTGISEAVDGMFLLAQLCLGLLGDKLTLNDIRSAMETFQKQGQGSGEDQKVQVLARAYGQAMERINGQMPGRKKLAMKVLSWITCAKRQLTTSEIQHALATKTGKSGLDHGDRPHIGDMVSVCAGLVTVDKESGVIRLVHYTTQEYLKRTREQWFRDPESVIATACVTYLSFIVFETGFCKTDRKFEERLRSSPFYDYAAHNWGHHARKDVTSSQVVISFLESKAKSRSAKENDGTTFGRMLWNLKDTYSRTPLWYAAQNGHEAVVKLLVAAGADVNTAAVASRYGRRIKRRTVLQAAAGGGHLEIVEKLLAAGADVNAAAAVGVDGRTALQAAAGGGHLEVVEKLLAAGADANAPGGDEGTAVQAAAEGGHLEVVEKLLAAGADVNAPGGDEGTAVQAAAEGGHLEVVEKLLAAGADANAAAAAGQYGRTALQSAARGGHLEVVEKLLAAGANVNAAATGYYGRAALQAAAERGHLEVVEKLLAAGADANAAAAAGQYGRTALQAAAEGGHLEVVEKLLAAGADVNAPGGDEGTAVQAAADGGHLEVVEKLLAAGADVNAPGGDEGTAVQAAAWGGHLEVVEKLLAAGANVNAAPAEDRGTAVQAAARGGHLEVVEKLLAAGADVNAAPAGDRGTPLYVRDGGTAIQAAAWGGHLEVVEKLLAAGADVNAAPVRDGGTAVQAAAWGGHLEVVEKLLAAGVDVNAPARGYGGTAVQGAAKGGHLEVVEKLLAAGADVNAAGRTALRAAAEGGHLEVVEKLLAAGADVNAPGGDEGTAVQAAADGGHLEVVEKLLAAGADVNAAATGYYGRTALQAAAERGHLEVVEKLLAAGADANAAAAAGQYGRTALQAAAEGGHLEVVEKLLAAGADVNAAATGNHGRTALQAAAERGHLEVVEKLLAAGANINAALQAAAGGGHPEVIEKLLAAGANINAATGDSGWTALRAAAKGGHLEVVEKLLAAGANVNAAATGDYGRTALQAAAEWGHPEVIEKLLAAGANANAAATGNHGRTALQAAAEGGHLEVVEKLLAAGANVNAAATGNHGRTALQAAAERGHLEVVEKLLAAGANVNAAATGDYGRTALQAAAEWGHPEVIEKLLAAGANVNAAATGNNGRTALQAAAERGHLEVVEKLLAAGANVNAAATGNHGRTPLQAVAGGGYLEVVEKLLAAGADVNAAATGNRGRTALRAAAKGGHLEVVEKLLAAGANVNAAATGDYGRTALRAAAKGGHLEVVEKLLAAGADANAAAAAGQYGRTALQAAAEGGHLEVVEKLLAAGADVNAPGGDEGTAVQAAADGGHLEVVEKLLAAGADVNAAATGNNGRTALQVAAGGGHLKVVEKLLAAGADEDRIRWLNILATTSYSKFHGIIGEVLENVNDESLTDDDLLKLIDATEALEGSAPFEAFITRALKRNSWKMIRNPYHRAVLAGSSNVVEALKKHGVNPTGLDEDNWSCVDYATRLGRPELLDSLREHFQHHARAEHARPEHGFPTTLLWTDFEQSVLITSCSTSGHQECTGIHEVQVHEKADDIDRVCCIRSKRCVPPPSASNKHFYFEVTVLKDSNSRGLGLGFCGEDIGRDQMPGWFDGSWAYHGDNGKLYIESGYGGVPTPDFGAPGEFGAGDVVGACLNLETGEGFCTLNGKKMNMGELPTIS</sequence>
<dbReference type="PROSITE" id="PS50188">
    <property type="entry name" value="B302_SPRY"/>
    <property type="match status" value="1"/>
</dbReference>
<dbReference type="GO" id="GO:0009116">
    <property type="term" value="P:nucleoside metabolic process"/>
    <property type="evidence" value="ECO:0007669"/>
    <property type="project" value="InterPro"/>
</dbReference>
<dbReference type="PROSITE" id="PS50088">
    <property type="entry name" value="ANK_REPEAT"/>
    <property type="match status" value="32"/>
</dbReference>
<dbReference type="SUPFAM" id="SSF48403">
    <property type="entry name" value="Ankyrin repeat"/>
    <property type="match status" value="4"/>
</dbReference>
<keyword evidence="6" id="KW-1185">Reference proteome</keyword>
<feature type="repeat" description="ANK" evidence="3">
    <location>
        <begin position="1838"/>
        <end position="1870"/>
    </location>
</feature>
<feature type="repeat" description="ANK" evidence="3">
    <location>
        <begin position="1462"/>
        <end position="1494"/>
    </location>
</feature>
<feature type="repeat" description="ANK" evidence="3">
    <location>
        <begin position="1732"/>
        <end position="1764"/>
    </location>
</feature>
<evidence type="ECO:0000313" key="5">
    <source>
        <dbReference type="EMBL" id="KAJ6436319.1"/>
    </source>
</evidence>
<dbReference type="InterPro" id="IPR043136">
    <property type="entry name" value="B30.2/SPRY_sf"/>
</dbReference>
<dbReference type="Pfam" id="PF22939">
    <property type="entry name" value="WHD_GPIID"/>
    <property type="match status" value="1"/>
</dbReference>
<feature type="repeat" description="ANK" evidence="3">
    <location>
        <begin position="1082"/>
        <end position="1114"/>
    </location>
</feature>
<feature type="repeat" description="ANK" evidence="3">
    <location>
        <begin position="1871"/>
        <end position="1903"/>
    </location>
</feature>
<dbReference type="InterPro" id="IPR013320">
    <property type="entry name" value="ConA-like_dom_sf"/>
</dbReference>
<accession>A0AB34FBF3</accession>
<dbReference type="InterPro" id="IPR036770">
    <property type="entry name" value="Ankyrin_rpt-contain_sf"/>
</dbReference>
<dbReference type="Gene3D" id="1.25.40.20">
    <property type="entry name" value="Ankyrin repeat-containing domain"/>
    <property type="match status" value="14"/>
</dbReference>
<feature type="repeat" description="ANK" evidence="3">
    <location>
        <begin position="1492"/>
        <end position="1520"/>
    </location>
</feature>
<dbReference type="Gene3D" id="3.40.50.300">
    <property type="entry name" value="P-loop containing nucleotide triphosphate hydrolases"/>
    <property type="match status" value="1"/>
</dbReference>
<dbReference type="InterPro" id="IPR054471">
    <property type="entry name" value="GPIID_WHD"/>
</dbReference>
<dbReference type="InterPro" id="IPR027417">
    <property type="entry name" value="P-loop_NTPase"/>
</dbReference>
<dbReference type="InterPro" id="IPR056884">
    <property type="entry name" value="NPHP3-like_N"/>
</dbReference>
<comment type="caution">
    <text evidence="5">The sequence shown here is derived from an EMBL/GenBank/DDBJ whole genome shotgun (WGS) entry which is preliminary data.</text>
</comment>
<feature type="repeat" description="ANK" evidence="3">
    <location>
        <begin position="873"/>
        <end position="905"/>
    </location>
</feature>
<feature type="repeat" description="ANK" evidence="3">
    <location>
        <begin position="1592"/>
        <end position="1624"/>
    </location>
</feature>
<feature type="repeat" description="ANK" evidence="3">
    <location>
        <begin position="909"/>
        <end position="941"/>
    </location>
</feature>
<dbReference type="SMART" id="SM00248">
    <property type="entry name" value="ANK"/>
    <property type="match status" value="33"/>
</dbReference>
<dbReference type="Gene3D" id="3.40.50.1580">
    <property type="entry name" value="Nucleoside phosphorylase domain"/>
    <property type="match status" value="1"/>
</dbReference>
<gene>
    <name evidence="5" type="ORF">O9K51_11142</name>
</gene>
<evidence type="ECO:0000256" key="3">
    <source>
        <dbReference type="PROSITE-ProRule" id="PRU00023"/>
    </source>
</evidence>
<feature type="repeat" description="ANK" evidence="3">
    <location>
        <begin position="1293"/>
        <end position="1325"/>
    </location>
</feature>
<dbReference type="SUPFAM" id="SSF52540">
    <property type="entry name" value="P-loop containing nucleoside triphosphate hydrolases"/>
    <property type="match status" value="1"/>
</dbReference>
<evidence type="ECO:0000313" key="6">
    <source>
        <dbReference type="Proteomes" id="UP001163105"/>
    </source>
</evidence>
<dbReference type="InterPro" id="IPR003877">
    <property type="entry name" value="SPRY_dom"/>
</dbReference>
<dbReference type="GO" id="GO:0003824">
    <property type="term" value="F:catalytic activity"/>
    <property type="evidence" value="ECO:0007669"/>
    <property type="project" value="InterPro"/>
</dbReference>
<feature type="repeat" description="ANK" evidence="3">
    <location>
        <begin position="1011"/>
        <end position="1043"/>
    </location>
</feature>
<dbReference type="PRINTS" id="PR01415">
    <property type="entry name" value="ANKYRIN"/>
</dbReference>
<dbReference type="Gene3D" id="2.60.120.920">
    <property type="match status" value="1"/>
</dbReference>
<dbReference type="Pfam" id="PF00023">
    <property type="entry name" value="Ank"/>
    <property type="match status" value="3"/>
</dbReference>
<feature type="repeat" description="ANK" evidence="3">
    <location>
        <begin position="942"/>
        <end position="974"/>
    </location>
</feature>
<dbReference type="InterPro" id="IPR001870">
    <property type="entry name" value="B30.2/SPRY"/>
</dbReference>
<dbReference type="EMBL" id="JAQHRD010000024">
    <property type="protein sequence ID" value="KAJ6436319.1"/>
    <property type="molecule type" value="Genomic_DNA"/>
</dbReference>
<feature type="repeat" description="ANK" evidence="3">
    <location>
        <begin position="1557"/>
        <end position="1589"/>
    </location>
</feature>
<dbReference type="Pfam" id="PF24883">
    <property type="entry name" value="NPHP3_N"/>
    <property type="match status" value="1"/>
</dbReference>
<dbReference type="SUPFAM" id="SSF49899">
    <property type="entry name" value="Concanavalin A-like lectins/glucanases"/>
    <property type="match status" value="1"/>
</dbReference>
<reference evidence="5" key="1">
    <citation type="submission" date="2023-01" db="EMBL/GenBank/DDBJ databases">
        <title>The growth and conidiation of Purpureocillium lavendulum are regulated by nitrogen source and histone H3K14 acetylation.</title>
        <authorList>
            <person name="Tang P."/>
            <person name="Han J."/>
            <person name="Zhang C."/>
            <person name="Tang P."/>
            <person name="Qi F."/>
            <person name="Zhang K."/>
            <person name="Liang L."/>
        </authorList>
    </citation>
    <scope>NUCLEOTIDE SEQUENCE</scope>
    <source>
        <strain evidence="5">YMF1.00683</strain>
    </source>
</reference>
<dbReference type="InterPro" id="IPR044736">
    <property type="entry name" value="Gid1/RanBPM/SPLA_SPRY"/>
</dbReference>
<dbReference type="Pfam" id="PF12796">
    <property type="entry name" value="Ank_2"/>
    <property type="match status" value="11"/>
</dbReference>
<dbReference type="Pfam" id="PF00622">
    <property type="entry name" value="SPRY"/>
    <property type="match status" value="1"/>
</dbReference>
<proteinExistence type="predicted"/>